<dbReference type="EMBL" id="DVOG01000187">
    <property type="protein sequence ID" value="HIV04893.1"/>
    <property type="molecule type" value="Genomic_DNA"/>
</dbReference>
<proteinExistence type="predicted"/>
<dbReference type="AlphaFoldDB" id="A0A9D1NLZ9"/>
<feature type="chain" id="PRO_5038854555" evidence="2">
    <location>
        <begin position="29"/>
        <end position="301"/>
    </location>
</feature>
<name>A0A9D1NLZ9_9BACT</name>
<protein>
    <submittedName>
        <fullName evidence="3">Uncharacterized protein</fullName>
    </submittedName>
</protein>
<evidence type="ECO:0000256" key="1">
    <source>
        <dbReference type="SAM" id="MobiDB-lite"/>
    </source>
</evidence>
<gene>
    <name evidence="3" type="ORF">IAC75_07100</name>
</gene>
<reference evidence="3" key="2">
    <citation type="journal article" date="2021" name="PeerJ">
        <title>Extensive microbial diversity within the chicken gut microbiome revealed by metagenomics and culture.</title>
        <authorList>
            <person name="Gilroy R."/>
            <person name="Ravi A."/>
            <person name="Getino M."/>
            <person name="Pursley I."/>
            <person name="Horton D.L."/>
            <person name="Alikhan N.F."/>
            <person name="Baker D."/>
            <person name="Gharbi K."/>
            <person name="Hall N."/>
            <person name="Watson M."/>
            <person name="Adriaenssens E.M."/>
            <person name="Foster-Nyarko E."/>
            <person name="Jarju S."/>
            <person name="Secka A."/>
            <person name="Antonio M."/>
            <person name="Oren A."/>
            <person name="Chaudhuri R.R."/>
            <person name="La Ragione R."/>
            <person name="Hildebrand F."/>
            <person name="Pallen M.J."/>
        </authorList>
    </citation>
    <scope>NUCLEOTIDE SEQUENCE</scope>
    <source>
        <strain evidence="3">10669</strain>
    </source>
</reference>
<feature type="signal peptide" evidence="2">
    <location>
        <begin position="1"/>
        <end position="28"/>
    </location>
</feature>
<feature type="region of interest" description="Disordered" evidence="1">
    <location>
        <begin position="31"/>
        <end position="72"/>
    </location>
</feature>
<evidence type="ECO:0000256" key="2">
    <source>
        <dbReference type="SAM" id="SignalP"/>
    </source>
</evidence>
<evidence type="ECO:0000313" key="4">
    <source>
        <dbReference type="Proteomes" id="UP000886812"/>
    </source>
</evidence>
<keyword evidence="2" id="KW-0732">Signal</keyword>
<sequence length="301" mass="32839">MRHQRNPMKNVSRCIPFLAVLPIVASCAGGDAEKAEPATPPQIARAAESAPQPETPAPAPAEKPLPPPAAPAAPAVVEATPLAPAVPAAEKLIRFRCAYWDAPGNAAPLFVRDAGEIKRCELYQMAFRETFSVETPIVFYKKSGDVYEPCIQIDSRGFSDCIAIILPEFDPARPTSTAERGIQVFSAEEKDAPRGALVFYNWFNDALEAKISIRDANGVRKSDQTFTLKLGDHCVSLPAQDKRDICDLELSVGSGSAKRTLYASSMRLRDDQCTFFFAVPKKDAAQDGNARPDFKSFRIPR</sequence>
<evidence type="ECO:0000313" key="3">
    <source>
        <dbReference type="EMBL" id="HIV04893.1"/>
    </source>
</evidence>
<comment type="caution">
    <text evidence="3">The sequence shown here is derived from an EMBL/GenBank/DDBJ whole genome shotgun (WGS) entry which is preliminary data.</text>
</comment>
<feature type="compositionally biased region" description="Pro residues" evidence="1">
    <location>
        <begin position="53"/>
        <end position="71"/>
    </location>
</feature>
<organism evidence="3 4">
    <name type="scientific">Candidatus Spyradosoma merdigallinarum</name>
    <dbReference type="NCBI Taxonomy" id="2840950"/>
    <lineage>
        <taxon>Bacteria</taxon>
        <taxon>Pseudomonadati</taxon>
        <taxon>Verrucomicrobiota</taxon>
        <taxon>Opitutia</taxon>
        <taxon>Opitutia incertae sedis</taxon>
        <taxon>Candidatus Spyradosoma</taxon>
    </lineage>
</organism>
<accession>A0A9D1NLZ9</accession>
<reference evidence="3" key="1">
    <citation type="submission" date="2020-10" db="EMBL/GenBank/DDBJ databases">
        <authorList>
            <person name="Gilroy R."/>
        </authorList>
    </citation>
    <scope>NUCLEOTIDE SEQUENCE</scope>
    <source>
        <strain evidence="3">10669</strain>
    </source>
</reference>
<dbReference type="Proteomes" id="UP000886812">
    <property type="component" value="Unassembled WGS sequence"/>
</dbReference>
<dbReference type="PROSITE" id="PS51257">
    <property type="entry name" value="PROKAR_LIPOPROTEIN"/>
    <property type="match status" value="1"/>
</dbReference>